<organism evidence="2 3">
    <name type="scientific">Armillaria luteobubalina</name>
    <dbReference type="NCBI Taxonomy" id="153913"/>
    <lineage>
        <taxon>Eukaryota</taxon>
        <taxon>Fungi</taxon>
        <taxon>Dikarya</taxon>
        <taxon>Basidiomycota</taxon>
        <taxon>Agaricomycotina</taxon>
        <taxon>Agaricomycetes</taxon>
        <taxon>Agaricomycetidae</taxon>
        <taxon>Agaricales</taxon>
        <taxon>Marasmiineae</taxon>
        <taxon>Physalacriaceae</taxon>
        <taxon>Armillaria</taxon>
    </lineage>
</organism>
<name>A0AA39TD31_9AGAR</name>
<accession>A0AA39TD31</accession>
<keyword evidence="3" id="KW-1185">Reference proteome</keyword>
<evidence type="ECO:0000313" key="2">
    <source>
        <dbReference type="EMBL" id="KAK0481061.1"/>
    </source>
</evidence>
<feature type="region of interest" description="Disordered" evidence="1">
    <location>
        <begin position="1"/>
        <end position="27"/>
    </location>
</feature>
<dbReference type="AlphaFoldDB" id="A0AA39TD31"/>
<reference evidence="2" key="1">
    <citation type="submission" date="2023-06" db="EMBL/GenBank/DDBJ databases">
        <authorList>
            <consortium name="Lawrence Berkeley National Laboratory"/>
            <person name="Ahrendt S."/>
            <person name="Sahu N."/>
            <person name="Indic B."/>
            <person name="Wong-Bajracharya J."/>
            <person name="Merenyi Z."/>
            <person name="Ke H.-M."/>
            <person name="Monk M."/>
            <person name="Kocsube S."/>
            <person name="Drula E."/>
            <person name="Lipzen A."/>
            <person name="Balint B."/>
            <person name="Henrissat B."/>
            <person name="Andreopoulos B."/>
            <person name="Martin F.M."/>
            <person name="Harder C.B."/>
            <person name="Rigling D."/>
            <person name="Ford K.L."/>
            <person name="Foster G.D."/>
            <person name="Pangilinan J."/>
            <person name="Papanicolaou A."/>
            <person name="Barry K."/>
            <person name="LaButti K."/>
            <person name="Viragh M."/>
            <person name="Koriabine M."/>
            <person name="Yan M."/>
            <person name="Riley R."/>
            <person name="Champramary S."/>
            <person name="Plett K.L."/>
            <person name="Tsai I.J."/>
            <person name="Slot J."/>
            <person name="Sipos G."/>
            <person name="Plett J."/>
            <person name="Nagy L.G."/>
            <person name="Grigoriev I.V."/>
        </authorList>
    </citation>
    <scope>NUCLEOTIDE SEQUENCE</scope>
    <source>
        <strain evidence="2">HWK02</strain>
    </source>
</reference>
<evidence type="ECO:0000313" key="3">
    <source>
        <dbReference type="Proteomes" id="UP001175228"/>
    </source>
</evidence>
<gene>
    <name evidence="2" type="ORF">EDD18DRAFT_799676</name>
</gene>
<proteinExistence type="predicted"/>
<dbReference type="Proteomes" id="UP001175228">
    <property type="component" value="Unassembled WGS sequence"/>
</dbReference>
<protein>
    <submittedName>
        <fullName evidence="2">Uncharacterized protein</fullName>
    </submittedName>
</protein>
<feature type="compositionally biased region" description="Polar residues" evidence="1">
    <location>
        <begin position="1"/>
        <end position="11"/>
    </location>
</feature>
<dbReference type="EMBL" id="JAUEPU010000075">
    <property type="protein sequence ID" value="KAK0481061.1"/>
    <property type="molecule type" value="Genomic_DNA"/>
</dbReference>
<evidence type="ECO:0000256" key="1">
    <source>
        <dbReference type="SAM" id="MobiDB-lite"/>
    </source>
</evidence>
<sequence>MSSMRGSLSQSERGHAHSGHSMVVSERSHAARLTNACPALQHVVFPNGVQWRPPSPSLPHIPRSRSLPCLSFNDLYVKINRDTVSPPLPRKVDPLTEQKFMKREERFDLNDSDDDDSLFYTPSRRKEINPIQGCHEQVKVSVRRSGKMVMALV</sequence>
<comment type="caution">
    <text evidence="2">The sequence shown here is derived from an EMBL/GenBank/DDBJ whole genome shotgun (WGS) entry which is preliminary data.</text>
</comment>